<dbReference type="Gene3D" id="1.10.510.10">
    <property type="entry name" value="Transferase(Phosphotransferase) domain 1"/>
    <property type="match status" value="1"/>
</dbReference>
<feature type="compositionally biased region" description="Low complexity" evidence="4">
    <location>
        <begin position="501"/>
        <end position="535"/>
    </location>
</feature>
<dbReference type="AlphaFoldDB" id="A0A8H5EWA3"/>
<dbReference type="Proteomes" id="UP000541558">
    <property type="component" value="Unassembled WGS sequence"/>
</dbReference>
<dbReference type="OrthoDB" id="541276at2759"/>
<feature type="compositionally biased region" description="Low complexity" evidence="4">
    <location>
        <begin position="422"/>
        <end position="446"/>
    </location>
</feature>
<dbReference type="PROSITE" id="PS00107">
    <property type="entry name" value="PROTEIN_KINASE_ATP"/>
    <property type="match status" value="1"/>
</dbReference>
<dbReference type="GO" id="GO:0005524">
    <property type="term" value="F:ATP binding"/>
    <property type="evidence" value="ECO:0007669"/>
    <property type="project" value="UniProtKB-UniRule"/>
</dbReference>
<evidence type="ECO:0000259" key="5">
    <source>
        <dbReference type="PROSITE" id="PS50011"/>
    </source>
</evidence>
<evidence type="ECO:0000256" key="3">
    <source>
        <dbReference type="PROSITE-ProRule" id="PRU10141"/>
    </source>
</evidence>
<dbReference type="GO" id="GO:0044773">
    <property type="term" value="P:mitotic DNA damage checkpoint signaling"/>
    <property type="evidence" value="ECO:0007669"/>
    <property type="project" value="TreeGrafter"/>
</dbReference>
<accession>A0A8H5EWA3</accession>
<feature type="region of interest" description="Disordered" evidence="4">
    <location>
        <begin position="418"/>
        <end position="471"/>
    </location>
</feature>
<feature type="binding site" evidence="3">
    <location>
        <position position="53"/>
    </location>
    <ligand>
        <name>ATP</name>
        <dbReference type="ChEBI" id="CHEBI:30616"/>
    </ligand>
</feature>
<feature type="domain" description="Protein kinase" evidence="5">
    <location>
        <begin position="22"/>
        <end position="286"/>
    </location>
</feature>
<dbReference type="InterPro" id="IPR017441">
    <property type="entry name" value="Protein_kinase_ATP_BS"/>
</dbReference>
<dbReference type="InterPro" id="IPR008271">
    <property type="entry name" value="Ser/Thr_kinase_AS"/>
</dbReference>
<reference evidence="6 7" key="1">
    <citation type="journal article" date="2020" name="ISME J.">
        <title>Uncovering the hidden diversity of litter-decomposition mechanisms in mushroom-forming fungi.</title>
        <authorList>
            <person name="Floudas D."/>
            <person name="Bentzer J."/>
            <person name="Ahren D."/>
            <person name="Johansson T."/>
            <person name="Persson P."/>
            <person name="Tunlid A."/>
        </authorList>
    </citation>
    <scope>NUCLEOTIDE SEQUENCE [LARGE SCALE GENOMIC DNA]</scope>
    <source>
        <strain evidence="6 7">CBS 175.51</strain>
    </source>
</reference>
<dbReference type="SUPFAM" id="SSF56112">
    <property type="entry name" value="Protein kinase-like (PK-like)"/>
    <property type="match status" value="1"/>
</dbReference>
<evidence type="ECO:0000313" key="7">
    <source>
        <dbReference type="Proteomes" id="UP000541558"/>
    </source>
</evidence>
<organism evidence="6 7">
    <name type="scientific">Ephemerocybe angulata</name>
    <dbReference type="NCBI Taxonomy" id="980116"/>
    <lineage>
        <taxon>Eukaryota</taxon>
        <taxon>Fungi</taxon>
        <taxon>Dikarya</taxon>
        <taxon>Basidiomycota</taxon>
        <taxon>Agaricomycotina</taxon>
        <taxon>Agaricomycetes</taxon>
        <taxon>Agaricomycetidae</taxon>
        <taxon>Agaricales</taxon>
        <taxon>Agaricineae</taxon>
        <taxon>Psathyrellaceae</taxon>
        <taxon>Ephemerocybe</taxon>
    </lineage>
</organism>
<dbReference type="PROSITE" id="PS50011">
    <property type="entry name" value="PROTEIN_KINASE_DOM"/>
    <property type="match status" value="1"/>
</dbReference>
<dbReference type="PROSITE" id="PS00108">
    <property type="entry name" value="PROTEIN_KINASE_ST"/>
    <property type="match status" value="1"/>
</dbReference>
<sequence>MSKLAAPSAHPPLGTLIHDNTIQLVEVIGSGGYGVVFKAIDVSSKRHRSYAVKCMSKAKNRRSSHVRELNFHLQATGHPGVVDIYGAVEDDKFTYFVMEYATSNDLFHQILQESRYLGQDNVIREVFLQLIDGVQRCHDAGVFHRDLKPENVMCFDDGFRVAITDFGLATSDTSSCEFRTGSIYHMSPECQSGHFREDAYSPQANDVWSLGVILLNMVTGRNPWKAATSEDPVYQNYLKSPFNFFSTVLPVSRPLNNLLVMVLNPDWNARATLDTFRELVEKMPTFYSVNVHFEGNLARYCWEAGIKARTDMVDGVNGPLVKRPVPPIPSFTPVTKKPVSPIHEEARARPFEVTPAHARQHGSPAHTQHRPAHPAPKARIIHRGTVPPHHVPSGDPPSPHVSMESIAPDEARPVRISSMQASHTPSSRGSNSSPSSSFPKTPASSPHRVTIVKRRPRVPSDLLVSPSYSPQLDDPMEFYGSQFCKRLAAIPSDADSDATDDTMQSPTSSLSWTNSSAEQSARSRSRSTSSRTPSSDVIRYPEIVNHHGPSKPIDIVGGGRHRQRPPRHPAMAPFSSHHHPQPQYCPHPASPHLNRAFRHRKPPTLDVSRQPSPGRVTKLRNVYEARPVSPRTAYASGNAHWYH</sequence>
<keyword evidence="1 3" id="KW-0547">Nucleotide-binding</keyword>
<gene>
    <name evidence="6" type="ORF">D9611_007219</name>
</gene>
<evidence type="ECO:0000256" key="2">
    <source>
        <dbReference type="ARBA" id="ARBA00022840"/>
    </source>
</evidence>
<dbReference type="GO" id="GO:0004674">
    <property type="term" value="F:protein serine/threonine kinase activity"/>
    <property type="evidence" value="ECO:0007669"/>
    <property type="project" value="TreeGrafter"/>
</dbReference>
<dbReference type="PANTHER" id="PTHR44167">
    <property type="entry name" value="OVARIAN-SPECIFIC SERINE/THREONINE-PROTEIN KINASE LOK-RELATED"/>
    <property type="match status" value="1"/>
</dbReference>
<dbReference type="PANTHER" id="PTHR44167:SF30">
    <property type="entry name" value="PHOSPHORYLASE KINASE"/>
    <property type="match status" value="1"/>
</dbReference>
<proteinExistence type="predicted"/>
<keyword evidence="7" id="KW-1185">Reference proteome</keyword>
<keyword evidence="2 3" id="KW-0067">ATP-binding</keyword>
<evidence type="ECO:0000256" key="4">
    <source>
        <dbReference type="SAM" id="MobiDB-lite"/>
    </source>
</evidence>
<dbReference type="InterPro" id="IPR000719">
    <property type="entry name" value="Prot_kinase_dom"/>
</dbReference>
<evidence type="ECO:0000256" key="1">
    <source>
        <dbReference type="ARBA" id="ARBA00022741"/>
    </source>
</evidence>
<protein>
    <recommendedName>
        <fullName evidence="5">Protein kinase domain-containing protein</fullName>
    </recommendedName>
</protein>
<dbReference type="GO" id="GO:0005634">
    <property type="term" value="C:nucleus"/>
    <property type="evidence" value="ECO:0007669"/>
    <property type="project" value="TreeGrafter"/>
</dbReference>
<feature type="region of interest" description="Disordered" evidence="4">
    <location>
        <begin position="355"/>
        <end position="404"/>
    </location>
</feature>
<evidence type="ECO:0000313" key="6">
    <source>
        <dbReference type="EMBL" id="KAF5314697.1"/>
    </source>
</evidence>
<comment type="caution">
    <text evidence="6">The sequence shown here is derived from an EMBL/GenBank/DDBJ whole genome shotgun (WGS) entry which is preliminary data.</text>
</comment>
<name>A0A8H5EWA3_9AGAR</name>
<dbReference type="InterPro" id="IPR011009">
    <property type="entry name" value="Kinase-like_dom_sf"/>
</dbReference>
<dbReference type="EMBL" id="JAACJK010000221">
    <property type="protein sequence ID" value="KAF5314697.1"/>
    <property type="molecule type" value="Genomic_DNA"/>
</dbReference>
<dbReference type="SMART" id="SM00220">
    <property type="entry name" value="S_TKc"/>
    <property type="match status" value="1"/>
</dbReference>
<feature type="region of interest" description="Disordered" evidence="4">
    <location>
        <begin position="493"/>
        <end position="568"/>
    </location>
</feature>
<dbReference type="Pfam" id="PF00069">
    <property type="entry name" value="Pkinase"/>
    <property type="match status" value="1"/>
</dbReference>